<dbReference type="GO" id="GO:0005634">
    <property type="term" value="C:nucleus"/>
    <property type="evidence" value="ECO:0007669"/>
    <property type="project" value="UniProtKB-SubCell"/>
</dbReference>
<dbReference type="FunFam" id="3.30.160.60:FF:000340">
    <property type="entry name" value="zinc finger protein 473 isoform X1"/>
    <property type="match status" value="1"/>
</dbReference>
<evidence type="ECO:0000259" key="14">
    <source>
        <dbReference type="PROSITE" id="PS50157"/>
    </source>
</evidence>
<feature type="domain" description="C2H2-type" evidence="14">
    <location>
        <begin position="475"/>
        <end position="502"/>
    </location>
</feature>
<dbReference type="Pfam" id="PF00096">
    <property type="entry name" value="zf-C2H2"/>
    <property type="match status" value="5"/>
</dbReference>
<comment type="caution">
    <text evidence="15">The sequence shown here is derived from an EMBL/GenBank/DDBJ whole genome shotgun (WGS) entry which is preliminary data.</text>
</comment>
<dbReference type="GO" id="GO:0000978">
    <property type="term" value="F:RNA polymerase II cis-regulatory region sequence-specific DNA binding"/>
    <property type="evidence" value="ECO:0007669"/>
    <property type="project" value="TreeGrafter"/>
</dbReference>
<evidence type="ECO:0000256" key="7">
    <source>
        <dbReference type="ARBA" id="ARBA00023015"/>
    </source>
</evidence>
<evidence type="ECO:0000256" key="11">
    <source>
        <dbReference type="PROSITE-ProRule" id="PRU00042"/>
    </source>
</evidence>
<keyword evidence="16" id="KW-1185">Reference proteome</keyword>
<feature type="domain" description="C2H2-type" evidence="14">
    <location>
        <begin position="503"/>
        <end position="530"/>
    </location>
</feature>
<feature type="domain" description="BTB" evidence="13">
    <location>
        <begin position="81"/>
        <end position="147"/>
    </location>
</feature>
<keyword evidence="4" id="KW-0677">Repeat</keyword>
<dbReference type="AlphaFoldDB" id="A0A7J6BCU9"/>
<dbReference type="Gene3D" id="3.30.710.10">
    <property type="entry name" value="Potassium Channel Kv1.1, Chain A"/>
    <property type="match status" value="1"/>
</dbReference>
<feature type="domain" description="C2H2-type" evidence="14">
    <location>
        <begin position="559"/>
        <end position="586"/>
    </location>
</feature>
<keyword evidence="3" id="KW-0479">Metal-binding</keyword>
<dbReference type="SUPFAM" id="SSF54695">
    <property type="entry name" value="POZ domain"/>
    <property type="match status" value="1"/>
</dbReference>
<dbReference type="FunFam" id="3.30.160.60:FF:000267">
    <property type="entry name" value="Zinc finger and BTB domain-containing 49"/>
    <property type="match status" value="1"/>
</dbReference>
<dbReference type="FunFam" id="3.30.160.60:FF:001480">
    <property type="entry name" value="Si:cabz01071911.3"/>
    <property type="match status" value="1"/>
</dbReference>
<evidence type="ECO:0000256" key="10">
    <source>
        <dbReference type="ARBA" id="ARBA00023242"/>
    </source>
</evidence>
<evidence type="ECO:0000256" key="2">
    <source>
        <dbReference type="ARBA" id="ARBA00006991"/>
    </source>
</evidence>
<evidence type="ECO:0000259" key="13">
    <source>
        <dbReference type="PROSITE" id="PS50097"/>
    </source>
</evidence>
<comment type="subcellular location">
    <subcellularLocation>
        <location evidence="1">Nucleus</location>
    </subcellularLocation>
</comment>
<keyword evidence="6" id="KW-0862">Zinc</keyword>
<feature type="domain" description="C2H2-type" evidence="14">
    <location>
        <begin position="531"/>
        <end position="558"/>
    </location>
</feature>
<feature type="region of interest" description="Disordered" evidence="12">
    <location>
        <begin position="379"/>
        <end position="437"/>
    </location>
</feature>
<dbReference type="InterPro" id="IPR000210">
    <property type="entry name" value="BTB/POZ_dom"/>
</dbReference>
<dbReference type="PROSITE" id="PS00028">
    <property type="entry name" value="ZINC_FINGER_C2H2_1"/>
    <property type="match status" value="7"/>
</dbReference>
<keyword evidence="8" id="KW-0238">DNA-binding</keyword>
<evidence type="ECO:0000256" key="3">
    <source>
        <dbReference type="ARBA" id="ARBA00022723"/>
    </source>
</evidence>
<accession>A0A7J6BCU9</accession>
<gene>
    <name evidence="15" type="ORF">AMELA_G00020060</name>
</gene>
<keyword evidence="10" id="KW-0539">Nucleus</keyword>
<name>A0A7J6BCU9_AMEME</name>
<dbReference type="Pfam" id="PF13912">
    <property type="entry name" value="zf-C2H2_6"/>
    <property type="match status" value="2"/>
</dbReference>
<dbReference type="FunFam" id="3.30.160.60:FF:000358">
    <property type="entry name" value="zinc finger protein 24"/>
    <property type="match status" value="1"/>
</dbReference>
<feature type="domain" description="C2H2-type" evidence="14">
    <location>
        <begin position="447"/>
        <end position="474"/>
    </location>
</feature>
<sequence>MHRRLPSVQEQQTTYGSAKQEVTFQTNSDCSAEEKVVCMYVCVCVCVCVERESVCMMEGLYTHSVYLLQELQEQRIQGLLCDCTLVVKGVCFKAHKNVLAAFSPYFRSLFQNAPSVKNDVFHLSIQDVGGIGQILDYMYTSHLELNPDNAHTLLHIAQSLQVSNILNMCTAYLKPVTPPLSLPDCVLGSPLPAEPDFQSPASSDTTNPNVQHRRPQQTTGMSVAPPTGNLEAVSNLPAHGYKLRNFYSRQYFKKVAEEQNNTQGANHSLPKPPTNTENQSLHSAPSTTTSLIPPDTGNPALSQSTVPVMSQTLTCYSNATVPASSLSSLTSCFNTPVLPVSGAKSTPAPRTMCSKKTVYLKKFNYHVLDDGVEPEVLIDSCSSERDQQVGTERRPELVSIDTPTEEPVEEPEPRMLTNPSPPQQPEQTCPQSQASEGSKVAERSNKCCCEVCGKTFKHPSNLELHKRSHTGEKPFQCNVCGKKFSQAGNLQTHLRRHSGEKPYICELCGKSFAASGDVQRHIVIHSGARPHLCDICGRGFGNLSNLKEHKKTHSSQKEFICDQCGKSFNMQRKLIKHTMRHTGEKPYCCQTCGKCFAGSGDLQRHVRSHTGERPYVCETCGKGFTRTAVLRRHRNSHCNVPTHTSADTCSTPSHTEADPTHTQLHTITATHSPHSPHSHNHGELCALPHPASAPPPPESSRQASPSHDAASTTLFSSHSSSSSSSSLPDLRSNVAHHFISKPFPLNSKAPPHSLRPALHSDSSFSWDSQ</sequence>
<evidence type="ECO:0000313" key="16">
    <source>
        <dbReference type="Proteomes" id="UP000593565"/>
    </source>
</evidence>
<feature type="compositionally biased region" description="Polar residues" evidence="12">
    <location>
        <begin position="425"/>
        <end position="436"/>
    </location>
</feature>
<evidence type="ECO:0008006" key="17">
    <source>
        <dbReference type="Google" id="ProtNLM"/>
    </source>
</evidence>
<keyword evidence="5 11" id="KW-0863">Zinc-finger</keyword>
<feature type="domain" description="C2H2-type" evidence="14">
    <location>
        <begin position="587"/>
        <end position="614"/>
    </location>
</feature>
<feature type="compositionally biased region" description="Basic and acidic residues" evidence="12">
    <location>
        <begin position="382"/>
        <end position="396"/>
    </location>
</feature>
<dbReference type="InterPro" id="IPR036236">
    <property type="entry name" value="Znf_C2H2_sf"/>
</dbReference>
<proteinExistence type="inferred from homology"/>
<evidence type="ECO:0000256" key="4">
    <source>
        <dbReference type="ARBA" id="ARBA00022737"/>
    </source>
</evidence>
<dbReference type="Gene3D" id="3.30.160.60">
    <property type="entry name" value="Classic Zinc Finger"/>
    <property type="match status" value="7"/>
</dbReference>
<feature type="region of interest" description="Disordered" evidence="12">
    <location>
        <begin position="640"/>
        <end position="729"/>
    </location>
</feature>
<evidence type="ECO:0000256" key="12">
    <source>
        <dbReference type="SAM" id="MobiDB-lite"/>
    </source>
</evidence>
<feature type="compositionally biased region" description="Low complexity" evidence="12">
    <location>
        <begin position="716"/>
        <end position="726"/>
    </location>
</feature>
<protein>
    <recommendedName>
        <fullName evidence="17">Zinc finger and BTB domain containing 49</fullName>
    </recommendedName>
</protein>
<dbReference type="PROSITE" id="PS50157">
    <property type="entry name" value="ZINC_FINGER_C2H2_2"/>
    <property type="match status" value="7"/>
</dbReference>
<feature type="region of interest" description="Disordered" evidence="12">
    <location>
        <begin position="741"/>
        <end position="769"/>
    </location>
</feature>
<dbReference type="PROSITE" id="PS50097">
    <property type="entry name" value="BTB"/>
    <property type="match status" value="1"/>
</dbReference>
<dbReference type="SMART" id="SM00225">
    <property type="entry name" value="BTB"/>
    <property type="match status" value="1"/>
</dbReference>
<dbReference type="EMBL" id="JAAGNN010000002">
    <property type="protein sequence ID" value="KAF4092347.1"/>
    <property type="molecule type" value="Genomic_DNA"/>
</dbReference>
<organism evidence="15 16">
    <name type="scientific">Ameiurus melas</name>
    <name type="common">Black bullhead</name>
    <name type="synonym">Silurus melas</name>
    <dbReference type="NCBI Taxonomy" id="219545"/>
    <lineage>
        <taxon>Eukaryota</taxon>
        <taxon>Metazoa</taxon>
        <taxon>Chordata</taxon>
        <taxon>Craniata</taxon>
        <taxon>Vertebrata</taxon>
        <taxon>Euteleostomi</taxon>
        <taxon>Actinopterygii</taxon>
        <taxon>Neopterygii</taxon>
        <taxon>Teleostei</taxon>
        <taxon>Ostariophysi</taxon>
        <taxon>Siluriformes</taxon>
        <taxon>Ictaluridae</taxon>
        <taxon>Ameiurus</taxon>
    </lineage>
</organism>
<feature type="compositionally biased region" description="Polar residues" evidence="12">
    <location>
        <begin position="274"/>
        <end position="291"/>
    </location>
</feature>
<keyword evidence="7" id="KW-0805">Transcription regulation</keyword>
<dbReference type="Proteomes" id="UP000593565">
    <property type="component" value="Unassembled WGS sequence"/>
</dbReference>
<evidence type="ECO:0000313" key="15">
    <source>
        <dbReference type="EMBL" id="KAF4092347.1"/>
    </source>
</evidence>
<dbReference type="InterPro" id="IPR050457">
    <property type="entry name" value="ZnFinger_BTB_dom_contain"/>
</dbReference>
<feature type="compositionally biased region" description="Polar residues" evidence="12">
    <location>
        <begin position="199"/>
        <end position="221"/>
    </location>
</feature>
<dbReference type="GO" id="GO:0000981">
    <property type="term" value="F:DNA-binding transcription factor activity, RNA polymerase II-specific"/>
    <property type="evidence" value="ECO:0007669"/>
    <property type="project" value="TreeGrafter"/>
</dbReference>
<dbReference type="SUPFAM" id="SSF57667">
    <property type="entry name" value="beta-beta-alpha zinc fingers"/>
    <property type="match status" value="4"/>
</dbReference>
<dbReference type="InterPro" id="IPR011333">
    <property type="entry name" value="SKP1/BTB/POZ_sf"/>
</dbReference>
<dbReference type="SMART" id="SM00355">
    <property type="entry name" value="ZnF_C2H2"/>
    <property type="match status" value="7"/>
</dbReference>
<dbReference type="PANTHER" id="PTHR46105">
    <property type="entry name" value="AGAP004733-PA"/>
    <property type="match status" value="1"/>
</dbReference>
<dbReference type="GO" id="GO:0008270">
    <property type="term" value="F:zinc ion binding"/>
    <property type="evidence" value="ECO:0007669"/>
    <property type="project" value="UniProtKB-KW"/>
</dbReference>
<evidence type="ECO:0000256" key="8">
    <source>
        <dbReference type="ARBA" id="ARBA00023125"/>
    </source>
</evidence>
<comment type="similarity">
    <text evidence="2">Belongs to the krueppel C2H2-type zinc-finger protein family.</text>
</comment>
<dbReference type="Pfam" id="PF00651">
    <property type="entry name" value="BTB"/>
    <property type="match status" value="1"/>
</dbReference>
<feature type="compositionally biased region" description="Polar residues" evidence="12">
    <location>
        <begin position="760"/>
        <end position="769"/>
    </location>
</feature>
<feature type="compositionally biased region" description="Polar residues" evidence="12">
    <location>
        <begin position="640"/>
        <end position="670"/>
    </location>
</feature>
<keyword evidence="9" id="KW-0804">Transcription</keyword>
<dbReference type="FunFam" id="3.30.160.60:FF:000835">
    <property type="entry name" value="Zinc finger and BTB domain-containing protein 49"/>
    <property type="match status" value="1"/>
</dbReference>
<evidence type="ECO:0000256" key="6">
    <source>
        <dbReference type="ARBA" id="ARBA00022833"/>
    </source>
</evidence>
<evidence type="ECO:0000256" key="1">
    <source>
        <dbReference type="ARBA" id="ARBA00004123"/>
    </source>
</evidence>
<dbReference type="FunFam" id="3.30.160.60:FF:000166">
    <property type="entry name" value="Zinc finger and BTB domain-containing 49"/>
    <property type="match status" value="1"/>
</dbReference>
<evidence type="ECO:0000256" key="5">
    <source>
        <dbReference type="ARBA" id="ARBA00022771"/>
    </source>
</evidence>
<feature type="region of interest" description="Disordered" evidence="12">
    <location>
        <begin position="260"/>
        <end position="303"/>
    </location>
</feature>
<reference evidence="15 16" key="1">
    <citation type="submission" date="2020-02" db="EMBL/GenBank/DDBJ databases">
        <title>A chromosome-scale genome assembly of the black bullhead catfish (Ameiurus melas).</title>
        <authorList>
            <person name="Wen M."/>
            <person name="Zham M."/>
            <person name="Cabau C."/>
            <person name="Klopp C."/>
            <person name="Donnadieu C."/>
            <person name="Roques C."/>
            <person name="Bouchez O."/>
            <person name="Lampietro C."/>
            <person name="Jouanno E."/>
            <person name="Herpin A."/>
            <person name="Louis A."/>
            <person name="Berthelot C."/>
            <person name="Parey E."/>
            <person name="Roest-Crollius H."/>
            <person name="Braasch I."/>
            <person name="Postlethwait J."/>
            <person name="Robinson-Rechavi M."/>
            <person name="Echchiki A."/>
            <person name="Begum T."/>
            <person name="Montfort J."/>
            <person name="Schartl M."/>
            <person name="Bobe J."/>
            <person name="Guiguen Y."/>
        </authorList>
    </citation>
    <scope>NUCLEOTIDE SEQUENCE [LARGE SCALE GENOMIC DNA]</scope>
    <source>
        <strain evidence="15">M_S1</strain>
        <tissue evidence="15">Blood</tissue>
    </source>
</reference>
<feature type="region of interest" description="Disordered" evidence="12">
    <location>
        <begin position="191"/>
        <end position="231"/>
    </location>
</feature>
<dbReference type="FunFam" id="3.30.160.60:FF:001450">
    <property type="entry name" value="zinc finger protein 774"/>
    <property type="match status" value="1"/>
</dbReference>
<dbReference type="PANTHER" id="PTHR46105:SF30">
    <property type="entry name" value="ZINC FINGER AND BTB DOMAIN CONTAINING 49"/>
    <property type="match status" value="1"/>
</dbReference>
<feature type="domain" description="C2H2-type" evidence="14">
    <location>
        <begin position="615"/>
        <end position="637"/>
    </location>
</feature>
<dbReference type="InterPro" id="IPR013087">
    <property type="entry name" value="Znf_C2H2_type"/>
</dbReference>
<evidence type="ECO:0000256" key="9">
    <source>
        <dbReference type="ARBA" id="ARBA00023163"/>
    </source>
</evidence>